<sequence length="348" mass="39114">MNQSSVNDQSLAVNKLLTKDNARLKKENDSLKEQINSYKCVMSDLNLKVKDLENEKNSLVTVIKIIQNDQEQQQASWTVANNRKKTTEGRNTSAHNPVGTKNVKAKESVQQKNQYTALSISDVDDSESDSNNVSDNRSDDITATQVPKQDQRHERNRHSKKDSQQVKEANIPKNTKHNRPTVAILGDSMLKHLNPRKIQHGLDHKVTIKTFPGAGVDEMIHYVRPTLQKKTNHVVLHVGTNDLQTKSPDTLITAISRLGETITQEGNGNELTLSEVITRNDNANLADKVNVFNKKLDELCTEHNCRGLIKHDNITKVHLNNYGLHLNQKGTSTLAGNVKQFLKNQVFD</sequence>
<name>A0A7D9L140_PARCT</name>
<gene>
    <name evidence="3" type="ORF">PACLA_8A042220</name>
</gene>
<dbReference type="SUPFAM" id="SSF52266">
    <property type="entry name" value="SGNH hydrolase"/>
    <property type="match status" value="1"/>
</dbReference>
<dbReference type="Gene3D" id="3.40.50.1110">
    <property type="entry name" value="SGNH hydrolase"/>
    <property type="match status" value="1"/>
</dbReference>
<protein>
    <submittedName>
        <fullName evidence="3">Furin, partial</fullName>
    </submittedName>
</protein>
<evidence type="ECO:0000256" key="1">
    <source>
        <dbReference type="SAM" id="Coils"/>
    </source>
</evidence>
<keyword evidence="4" id="KW-1185">Reference proteome</keyword>
<feature type="compositionally biased region" description="Polar residues" evidence="2">
    <location>
        <begin position="71"/>
        <end position="81"/>
    </location>
</feature>
<feature type="coiled-coil region" evidence="1">
    <location>
        <begin position="14"/>
        <end position="69"/>
    </location>
</feature>
<comment type="caution">
    <text evidence="3">The sequence shown here is derived from an EMBL/GenBank/DDBJ whole genome shotgun (WGS) entry which is preliminary data.</text>
</comment>
<organism evidence="3 4">
    <name type="scientific">Paramuricea clavata</name>
    <name type="common">Red gorgonian</name>
    <name type="synonym">Violescent sea-whip</name>
    <dbReference type="NCBI Taxonomy" id="317549"/>
    <lineage>
        <taxon>Eukaryota</taxon>
        <taxon>Metazoa</taxon>
        <taxon>Cnidaria</taxon>
        <taxon>Anthozoa</taxon>
        <taxon>Octocorallia</taxon>
        <taxon>Malacalcyonacea</taxon>
        <taxon>Plexauridae</taxon>
        <taxon>Paramuricea</taxon>
    </lineage>
</organism>
<dbReference type="EMBL" id="CACRXK020013197">
    <property type="protein sequence ID" value="CAB4024720.1"/>
    <property type="molecule type" value="Genomic_DNA"/>
</dbReference>
<dbReference type="InterPro" id="IPR036514">
    <property type="entry name" value="SGNH_hydro_sf"/>
</dbReference>
<dbReference type="AlphaFoldDB" id="A0A7D9L140"/>
<dbReference type="OrthoDB" id="5982747at2759"/>
<keyword evidence="1" id="KW-0175">Coiled coil</keyword>
<feature type="region of interest" description="Disordered" evidence="2">
    <location>
        <begin position="71"/>
        <end position="179"/>
    </location>
</feature>
<proteinExistence type="predicted"/>
<evidence type="ECO:0000256" key="2">
    <source>
        <dbReference type="SAM" id="MobiDB-lite"/>
    </source>
</evidence>
<evidence type="ECO:0000313" key="4">
    <source>
        <dbReference type="Proteomes" id="UP001152795"/>
    </source>
</evidence>
<dbReference type="Proteomes" id="UP001152795">
    <property type="component" value="Unassembled WGS sequence"/>
</dbReference>
<evidence type="ECO:0000313" key="3">
    <source>
        <dbReference type="EMBL" id="CAB4024720.1"/>
    </source>
</evidence>
<reference evidence="3" key="1">
    <citation type="submission" date="2020-04" db="EMBL/GenBank/DDBJ databases">
        <authorList>
            <person name="Alioto T."/>
            <person name="Alioto T."/>
            <person name="Gomez Garrido J."/>
        </authorList>
    </citation>
    <scope>NUCLEOTIDE SEQUENCE</scope>
    <source>
        <strain evidence="3">A484AB</strain>
    </source>
</reference>
<accession>A0A7D9L140</accession>